<dbReference type="SUPFAM" id="SSF46785">
    <property type="entry name" value="Winged helix' DNA-binding domain"/>
    <property type="match status" value="1"/>
</dbReference>
<feature type="domain" description="HTH lysR-type" evidence="5">
    <location>
        <begin position="10"/>
        <end position="59"/>
    </location>
</feature>
<proteinExistence type="inferred from homology"/>
<dbReference type="Pfam" id="PF00126">
    <property type="entry name" value="HTH_1"/>
    <property type="match status" value="1"/>
</dbReference>
<keyword evidence="2" id="KW-0805">Transcription regulation</keyword>
<dbReference type="CDD" id="cd08479">
    <property type="entry name" value="PBP2_CrgA_like_9"/>
    <property type="match status" value="1"/>
</dbReference>
<dbReference type="Pfam" id="PF03466">
    <property type="entry name" value="LysR_substrate"/>
    <property type="match status" value="1"/>
</dbReference>
<evidence type="ECO:0000256" key="4">
    <source>
        <dbReference type="ARBA" id="ARBA00023163"/>
    </source>
</evidence>
<dbReference type="FunFam" id="3.40.190.290:FF:000001">
    <property type="entry name" value="Transcriptional regulator, LysR family"/>
    <property type="match status" value="1"/>
</dbReference>
<dbReference type="InterPro" id="IPR036390">
    <property type="entry name" value="WH_DNA-bd_sf"/>
</dbReference>
<dbReference type="GO" id="GO:0043565">
    <property type="term" value="F:sequence-specific DNA binding"/>
    <property type="evidence" value="ECO:0007669"/>
    <property type="project" value="TreeGrafter"/>
</dbReference>
<accession>A0AAU8CKD5</accession>
<dbReference type="InterPro" id="IPR036388">
    <property type="entry name" value="WH-like_DNA-bd_sf"/>
</dbReference>
<reference evidence="6" key="1">
    <citation type="submission" date="2024-06" db="EMBL/GenBank/DDBJ databases">
        <title>Mesorhizobium karijinii sp. nov., a symbiont of the iconic Swainsona formosa from arid Australia.</title>
        <authorList>
            <person name="Hill Y.J."/>
            <person name="Watkin E.L.J."/>
            <person name="O'Hara G.W."/>
            <person name="Terpolilli J."/>
            <person name="Tye M.L."/>
            <person name="Kohlmeier M.G."/>
        </authorList>
    </citation>
    <scope>NUCLEOTIDE SEQUENCE</scope>
    <source>
        <strain evidence="6">WSM2240</strain>
    </source>
</reference>
<evidence type="ECO:0000256" key="1">
    <source>
        <dbReference type="ARBA" id="ARBA00009437"/>
    </source>
</evidence>
<evidence type="ECO:0000256" key="3">
    <source>
        <dbReference type="ARBA" id="ARBA00023125"/>
    </source>
</evidence>
<dbReference type="AlphaFoldDB" id="A0AAU8CKD5"/>
<dbReference type="Gene3D" id="3.40.190.290">
    <property type="match status" value="1"/>
</dbReference>
<comment type="similarity">
    <text evidence="1">Belongs to the LysR transcriptional regulatory family.</text>
</comment>
<dbReference type="InterPro" id="IPR005119">
    <property type="entry name" value="LysR_subst-bd"/>
</dbReference>
<dbReference type="InterPro" id="IPR058163">
    <property type="entry name" value="LysR-type_TF_proteobact-type"/>
</dbReference>
<dbReference type="EMBL" id="CP159253">
    <property type="protein sequence ID" value="XCG47301.1"/>
    <property type="molecule type" value="Genomic_DNA"/>
</dbReference>
<dbReference type="PANTHER" id="PTHR30537:SF5">
    <property type="entry name" value="HTH-TYPE TRANSCRIPTIONAL ACTIVATOR TTDR-RELATED"/>
    <property type="match status" value="1"/>
</dbReference>
<protein>
    <submittedName>
        <fullName evidence="6">LysR family transcriptional regulator</fullName>
    </submittedName>
</protein>
<dbReference type="PRINTS" id="PR00039">
    <property type="entry name" value="HTHLYSR"/>
</dbReference>
<dbReference type="SUPFAM" id="SSF53850">
    <property type="entry name" value="Periplasmic binding protein-like II"/>
    <property type="match status" value="1"/>
</dbReference>
<evidence type="ECO:0000313" key="6">
    <source>
        <dbReference type="EMBL" id="XCG47301.1"/>
    </source>
</evidence>
<dbReference type="InterPro" id="IPR000847">
    <property type="entry name" value="LysR_HTH_N"/>
</dbReference>
<dbReference type="PROSITE" id="PS50931">
    <property type="entry name" value="HTH_LYSR"/>
    <property type="match status" value="1"/>
</dbReference>
<dbReference type="FunFam" id="1.10.10.10:FF:000001">
    <property type="entry name" value="LysR family transcriptional regulator"/>
    <property type="match status" value="1"/>
</dbReference>
<dbReference type="GO" id="GO:0006351">
    <property type="term" value="P:DNA-templated transcription"/>
    <property type="evidence" value="ECO:0007669"/>
    <property type="project" value="TreeGrafter"/>
</dbReference>
<name>A0AAU8CKD5_9HYPH</name>
<keyword evidence="4" id="KW-0804">Transcription</keyword>
<organism evidence="6">
    <name type="scientific">Mesorhizobium sp. WSM2240</name>
    <dbReference type="NCBI Taxonomy" id="3228851"/>
    <lineage>
        <taxon>Bacteria</taxon>
        <taxon>Pseudomonadati</taxon>
        <taxon>Pseudomonadota</taxon>
        <taxon>Alphaproteobacteria</taxon>
        <taxon>Hyphomicrobiales</taxon>
        <taxon>Phyllobacteriaceae</taxon>
        <taxon>Mesorhizobium</taxon>
    </lineage>
</organism>
<evidence type="ECO:0000259" key="5">
    <source>
        <dbReference type="PROSITE" id="PS50931"/>
    </source>
</evidence>
<dbReference type="Gene3D" id="1.10.10.10">
    <property type="entry name" value="Winged helix-like DNA-binding domain superfamily/Winged helix DNA-binding domain"/>
    <property type="match status" value="1"/>
</dbReference>
<keyword evidence="3" id="KW-0238">DNA-binding</keyword>
<sequence length="305" mass="34280">MAYESDLAFFVLLARKGNLSAAALELGLSPPAVSKRLAKLEDRLGVRLLHRTTRRVSLTGEGEGYLTSAIRILRDIEELEGSIATARENPKGLLRVNATFGFGREHVAAVVSAFAHLYPDLEVQLVLTDALNLVEEGFDLGIRFGDLPNSRLNAKKLLRDRRFLCAAPSYLAKYGSPKQLEDLANHNCIVLRQDRETYDVWRFQRRGDTESVKVSGTLSSNDGEIALKWVLDGHGIMLRSEWDIAHHVSEDRLRLVLPRYAHADADIYAVYPERHNLSAKVRLFVDFLAKQLRERSIGARPLRPS</sequence>
<dbReference type="PANTHER" id="PTHR30537">
    <property type="entry name" value="HTH-TYPE TRANSCRIPTIONAL REGULATOR"/>
    <property type="match status" value="1"/>
</dbReference>
<gene>
    <name evidence="6" type="ORF">ABVK50_18705</name>
</gene>
<dbReference type="RefSeq" id="WP_353645147.1">
    <property type="nucleotide sequence ID" value="NZ_CP159253.1"/>
</dbReference>
<dbReference type="GO" id="GO:0003700">
    <property type="term" value="F:DNA-binding transcription factor activity"/>
    <property type="evidence" value="ECO:0007669"/>
    <property type="project" value="InterPro"/>
</dbReference>
<evidence type="ECO:0000256" key="2">
    <source>
        <dbReference type="ARBA" id="ARBA00023015"/>
    </source>
</evidence>